<proteinExistence type="predicted"/>
<protein>
    <recommendedName>
        <fullName evidence="4">Lipoprotein</fullName>
    </recommendedName>
</protein>
<keyword evidence="3" id="KW-1185">Reference proteome</keyword>
<reference evidence="2 3" key="1">
    <citation type="journal article" date="2021" name="Sci. Rep.">
        <title>The distribution of antibiotic resistance genes in chicken gut microbiota commensals.</title>
        <authorList>
            <person name="Juricova H."/>
            <person name="Matiasovicova J."/>
            <person name="Kubasova T."/>
            <person name="Cejkova D."/>
            <person name="Rychlik I."/>
        </authorList>
    </citation>
    <scope>NUCLEOTIDE SEQUENCE [LARGE SCALE GENOMIC DNA]</scope>
    <source>
        <strain evidence="2 3">An564</strain>
    </source>
</reference>
<organism evidence="2 3">
    <name type="scientific">Hydrogenoanaerobacterium saccharovorans</name>
    <dbReference type="NCBI Taxonomy" id="474960"/>
    <lineage>
        <taxon>Bacteria</taxon>
        <taxon>Bacillati</taxon>
        <taxon>Bacillota</taxon>
        <taxon>Clostridia</taxon>
        <taxon>Eubacteriales</taxon>
        <taxon>Oscillospiraceae</taxon>
        <taxon>Hydrogenoanaerobacterium</taxon>
    </lineage>
</organism>
<keyword evidence="1" id="KW-0732">Signal</keyword>
<comment type="caution">
    <text evidence="2">The sequence shown here is derived from an EMBL/GenBank/DDBJ whole genome shotgun (WGS) entry which is preliminary data.</text>
</comment>
<evidence type="ECO:0000256" key="1">
    <source>
        <dbReference type="SAM" id="SignalP"/>
    </source>
</evidence>
<dbReference type="Proteomes" id="UP000724149">
    <property type="component" value="Unassembled WGS sequence"/>
</dbReference>
<dbReference type="EMBL" id="JACSNR010000002">
    <property type="protein sequence ID" value="MBM6922718.1"/>
    <property type="molecule type" value="Genomic_DNA"/>
</dbReference>
<feature type="signal peptide" evidence="1">
    <location>
        <begin position="1"/>
        <end position="23"/>
    </location>
</feature>
<name>A0ABS2GKV6_9FIRM</name>
<dbReference type="RefSeq" id="WP_204719784.1">
    <property type="nucleotide sequence ID" value="NZ_JACSNR010000002.1"/>
</dbReference>
<accession>A0ABS2GKV6</accession>
<dbReference type="PROSITE" id="PS51257">
    <property type="entry name" value="PROKAR_LIPOPROTEIN"/>
    <property type="match status" value="1"/>
</dbReference>
<evidence type="ECO:0000313" key="3">
    <source>
        <dbReference type="Proteomes" id="UP000724149"/>
    </source>
</evidence>
<sequence length="195" mass="21645">MKLRSLWAALLAAALFLTGCTPSGSPSEPETSGYDLTGLTNEYLAPIAISGIGAVNWEDPSELSPDQLLSYYVVWAMPVERNLEEPEKVPAEELEQKLQERFDVSAELLRQSEYYDPETGLYTPGYVGSSARYEVTGAREEDGCLLLDYEYYSPADDKTVIRQGTLTLEKYGDGYRYLSCVTEPVPSEPQSRTGD</sequence>
<evidence type="ECO:0008006" key="4">
    <source>
        <dbReference type="Google" id="ProtNLM"/>
    </source>
</evidence>
<gene>
    <name evidence="2" type="ORF">H9X81_03295</name>
</gene>
<feature type="chain" id="PRO_5045130197" description="Lipoprotein" evidence="1">
    <location>
        <begin position="24"/>
        <end position="195"/>
    </location>
</feature>
<evidence type="ECO:0000313" key="2">
    <source>
        <dbReference type="EMBL" id="MBM6922718.1"/>
    </source>
</evidence>